<comment type="pathway">
    <text evidence="1 9">Cell wall biogenesis; peptidoglycan biosynthesis.</text>
</comment>
<evidence type="ECO:0000256" key="2">
    <source>
        <dbReference type="ARBA" id="ARBA00005992"/>
    </source>
</evidence>
<dbReference type="PROSITE" id="PS52029">
    <property type="entry name" value="LD_TPASE"/>
    <property type="match status" value="1"/>
</dbReference>
<evidence type="ECO:0000313" key="12">
    <source>
        <dbReference type="Proteomes" id="UP000295063"/>
    </source>
</evidence>
<evidence type="ECO:0000256" key="3">
    <source>
        <dbReference type="ARBA" id="ARBA00022676"/>
    </source>
</evidence>
<keyword evidence="12" id="KW-1185">Reference proteome</keyword>
<sequence length="208" mass="22895">MNIRFYYPPYRLAHVYEGQSSPLVPIVQNLLTERGFYTGSSSTILDIETQEAIACFQHAEKLAVTGILDPKTYCRLSETPSRAIEPVKAKIRAATGLARANILITKSRRQLTLFDGNTPARQYPVAIGKPSTPTPLGNYAIATKIPNPGGVLGTRWMGLNYDAYGIHGTNKPWLIGQMVSNGCIRMHNANAEELFSLVSIGTPIYIRD</sequence>
<dbReference type="GO" id="GO:0018104">
    <property type="term" value="P:peptidoglycan-protein cross-linking"/>
    <property type="evidence" value="ECO:0007669"/>
    <property type="project" value="TreeGrafter"/>
</dbReference>
<accession>A0A4V2Q7T9</accession>
<dbReference type="InterPro" id="IPR036366">
    <property type="entry name" value="PGBDSf"/>
</dbReference>
<dbReference type="RefSeq" id="WP_132083144.1">
    <property type="nucleotide sequence ID" value="NZ_DAIMLW010000123.1"/>
</dbReference>
<dbReference type="SUPFAM" id="SSF47090">
    <property type="entry name" value="PGBD-like"/>
    <property type="match status" value="1"/>
</dbReference>
<dbReference type="InterPro" id="IPR005490">
    <property type="entry name" value="LD_TPept_cat_dom"/>
</dbReference>
<keyword evidence="6 9" id="KW-0133">Cell shape</keyword>
<dbReference type="InterPro" id="IPR002477">
    <property type="entry name" value="Peptidoglycan-bd-like"/>
</dbReference>
<dbReference type="Gene3D" id="2.40.440.10">
    <property type="entry name" value="L,D-transpeptidase catalytic domain-like"/>
    <property type="match status" value="1"/>
</dbReference>
<dbReference type="InterPro" id="IPR036365">
    <property type="entry name" value="PGBD-like_sf"/>
</dbReference>
<dbReference type="Pfam" id="PF03734">
    <property type="entry name" value="YkuD"/>
    <property type="match status" value="1"/>
</dbReference>
<dbReference type="Gene3D" id="1.10.101.10">
    <property type="entry name" value="PGBD-like superfamily/PGBD"/>
    <property type="match status" value="1"/>
</dbReference>
<evidence type="ECO:0000259" key="10">
    <source>
        <dbReference type="PROSITE" id="PS52029"/>
    </source>
</evidence>
<dbReference type="GO" id="GO:0005576">
    <property type="term" value="C:extracellular region"/>
    <property type="evidence" value="ECO:0007669"/>
    <property type="project" value="TreeGrafter"/>
</dbReference>
<protein>
    <submittedName>
        <fullName evidence="11">Lipoprotein-anchoring transpeptidase ErfK/SrfK</fullName>
    </submittedName>
</protein>
<evidence type="ECO:0000256" key="4">
    <source>
        <dbReference type="ARBA" id="ARBA00022679"/>
    </source>
</evidence>
<keyword evidence="3" id="KW-0328">Glycosyltransferase</keyword>
<evidence type="ECO:0000256" key="7">
    <source>
        <dbReference type="ARBA" id="ARBA00022984"/>
    </source>
</evidence>
<dbReference type="GO" id="GO:0008360">
    <property type="term" value="P:regulation of cell shape"/>
    <property type="evidence" value="ECO:0007669"/>
    <property type="project" value="UniProtKB-UniRule"/>
</dbReference>
<dbReference type="PANTHER" id="PTHR30582">
    <property type="entry name" value="L,D-TRANSPEPTIDASE"/>
    <property type="match status" value="1"/>
</dbReference>
<evidence type="ECO:0000256" key="9">
    <source>
        <dbReference type="PROSITE-ProRule" id="PRU01373"/>
    </source>
</evidence>
<feature type="active site" description="Proton donor/acceptor" evidence="9">
    <location>
        <position position="167"/>
    </location>
</feature>
<reference evidence="11 12" key="1">
    <citation type="submission" date="2019-03" db="EMBL/GenBank/DDBJ databases">
        <title>Genomic Encyclopedia of Type Strains, Phase IV (KMG-IV): sequencing the most valuable type-strain genomes for metagenomic binning, comparative biology and taxonomic classification.</title>
        <authorList>
            <person name="Goeker M."/>
        </authorList>
    </citation>
    <scope>NUCLEOTIDE SEQUENCE [LARGE SCALE GENOMIC DNA]</scope>
    <source>
        <strain evidence="11 12">DSM 15969</strain>
    </source>
</reference>
<keyword evidence="11" id="KW-0449">Lipoprotein</keyword>
<keyword evidence="5" id="KW-0378">Hydrolase</keyword>
<evidence type="ECO:0000256" key="1">
    <source>
        <dbReference type="ARBA" id="ARBA00004752"/>
    </source>
</evidence>
<proteinExistence type="inferred from homology"/>
<dbReference type="UniPathway" id="UPA00219"/>
<dbReference type="GO" id="GO:0071972">
    <property type="term" value="F:peptidoglycan L,D-transpeptidase activity"/>
    <property type="evidence" value="ECO:0007669"/>
    <property type="project" value="TreeGrafter"/>
</dbReference>
<dbReference type="CDD" id="cd16913">
    <property type="entry name" value="YkuD_like"/>
    <property type="match status" value="1"/>
</dbReference>
<dbReference type="EMBL" id="SLUI01000018">
    <property type="protein sequence ID" value="TCL33273.1"/>
    <property type="molecule type" value="Genomic_DNA"/>
</dbReference>
<dbReference type="InterPro" id="IPR038063">
    <property type="entry name" value="Transpep_catalytic_dom"/>
</dbReference>
<evidence type="ECO:0000256" key="6">
    <source>
        <dbReference type="ARBA" id="ARBA00022960"/>
    </source>
</evidence>
<gene>
    <name evidence="11" type="ORF">EV210_11846</name>
</gene>
<evidence type="ECO:0000313" key="11">
    <source>
        <dbReference type="EMBL" id="TCL33273.1"/>
    </source>
</evidence>
<organism evidence="11 12">
    <name type="scientific">Anaerospora hongkongensis</name>
    <dbReference type="NCBI Taxonomy" id="244830"/>
    <lineage>
        <taxon>Bacteria</taxon>
        <taxon>Bacillati</taxon>
        <taxon>Bacillota</taxon>
        <taxon>Negativicutes</taxon>
        <taxon>Selenomonadales</taxon>
        <taxon>Sporomusaceae</taxon>
        <taxon>Anaerospora</taxon>
    </lineage>
</organism>
<keyword evidence="7 9" id="KW-0573">Peptidoglycan synthesis</keyword>
<dbReference type="OrthoDB" id="9787225at2"/>
<dbReference type="InterPro" id="IPR050979">
    <property type="entry name" value="LD-transpeptidase"/>
</dbReference>
<dbReference type="Proteomes" id="UP000295063">
    <property type="component" value="Unassembled WGS sequence"/>
</dbReference>
<name>A0A4V2Q7T9_9FIRM</name>
<comment type="similarity">
    <text evidence="2">Belongs to the YkuD family.</text>
</comment>
<dbReference type="PANTHER" id="PTHR30582:SF24">
    <property type="entry name" value="L,D-TRANSPEPTIDASE ERFK_SRFK-RELATED"/>
    <property type="match status" value="1"/>
</dbReference>
<feature type="domain" description="L,D-TPase catalytic" evidence="10">
    <location>
        <begin position="100"/>
        <end position="207"/>
    </location>
</feature>
<dbReference type="GO" id="GO:0071555">
    <property type="term" value="P:cell wall organization"/>
    <property type="evidence" value="ECO:0007669"/>
    <property type="project" value="UniProtKB-UniRule"/>
</dbReference>
<keyword evidence="4" id="KW-0808">Transferase</keyword>
<evidence type="ECO:0000256" key="8">
    <source>
        <dbReference type="ARBA" id="ARBA00023316"/>
    </source>
</evidence>
<feature type="active site" description="Nucleophile" evidence="9">
    <location>
        <position position="183"/>
    </location>
</feature>
<dbReference type="SUPFAM" id="SSF141523">
    <property type="entry name" value="L,D-transpeptidase catalytic domain-like"/>
    <property type="match status" value="1"/>
</dbReference>
<evidence type="ECO:0000256" key="5">
    <source>
        <dbReference type="ARBA" id="ARBA00022801"/>
    </source>
</evidence>
<dbReference type="AlphaFoldDB" id="A0A4V2Q7T9"/>
<dbReference type="GO" id="GO:0016757">
    <property type="term" value="F:glycosyltransferase activity"/>
    <property type="evidence" value="ECO:0007669"/>
    <property type="project" value="UniProtKB-KW"/>
</dbReference>
<keyword evidence="8 9" id="KW-0961">Cell wall biogenesis/degradation</keyword>
<dbReference type="Pfam" id="PF01471">
    <property type="entry name" value="PG_binding_1"/>
    <property type="match status" value="1"/>
</dbReference>
<comment type="caution">
    <text evidence="11">The sequence shown here is derived from an EMBL/GenBank/DDBJ whole genome shotgun (WGS) entry which is preliminary data.</text>
</comment>